<accession>A0A5C8NMH3</accession>
<dbReference type="OrthoDB" id="3211287at2"/>
<organism evidence="3 4">
    <name type="scientific">Aeromicrobium terrae</name>
    <dbReference type="NCBI Taxonomy" id="2498846"/>
    <lineage>
        <taxon>Bacteria</taxon>
        <taxon>Bacillati</taxon>
        <taxon>Actinomycetota</taxon>
        <taxon>Actinomycetes</taxon>
        <taxon>Propionibacteriales</taxon>
        <taxon>Nocardioidaceae</taxon>
        <taxon>Aeromicrobium</taxon>
    </lineage>
</organism>
<keyword evidence="2" id="KW-0175">Coiled coil</keyword>
<sequence length="239" mass="25342">MPDVKGPLARLRRWSTPTTPHLAVGVLIGLLGFGITVQVGQDEETDYSSVRGVELVELLKSIDAANERLAGQIDDLTATRNDLQNSTQRSAEAEQQARKRAEQLAILAGSAGASGPGVVVTIRDPEKAVSAGQLLDAIEELRDAGAEAIVINGTARVVAQTYFLDDEGSIRVGGREIKRPFVIEAIGDPDTMAEAVRFRGGLIDRIANVGGTATVTEKKKLTITALADVKSPEYAQPTS</sequence>
<dbReference type="EMBL" id="VDUX01000001">
    <property type="protein sequence ID" value="TXL63054.1"/>
    <property type="molecule type" value="Genomic_DNA"/>
</dbReference>
<name>A0A5C8NMH3_9ACTN</name>
<keyword evidence="4" id="KW-1185">Reference proteome</keyword>
<evidence type="ECO:0000313" key="4">
    <source>
        <dbReference type="Proteomes" id="UP000321571"/>
    </source>
</evidence>
<dbReference type="RefSeq" id="WP_147683317.1">
    <property type="nucleotide sequence ID" value="NZ_VDUX01000001.1"/>
</dbReference>
<proteinExistence type="inferred from homology"/>
<evidence type="ECO:0000256" key="1">
    <source>
        <dbReference type="ARBA" id="ARBA00009108"/>
    </source>
</evidence>
<dbReference type="GO" id="GO:0005886">
    <property type="term" value="C:plasma membrane"/>
    <property type="evidence" value="ECO:0007669"/>
    <property type="project" value="TreeGrafter"/>
</dbReference>
<dbReference type="PANTHER" id="PTHR37313:SF2">
    <property type="entry name" value="UPF0749 PROTEIN YLXX"/>
    <property type="match status" value="1"/>
</dbReference>
<comment type="caution">
    <text evidence="3">The sequence shown here is derived from an EMBL/GenBank/DDBJ whole genome shotgun (WGS) entry which is preliminary data.</text>
</comment>
<gene>
    <name evidence="3" type="ORF">FHP06_02140</name>
</gene>
<reference evidence="3 4" key="1">
    <citation type="submission" date="2019-06" db="EMBL/GenBank/DDBJ databases">
        <title>Aeromicrobium sp. nov., isolated from a maize field.</title>
        <authorList>
            <person name="Lin S.-Y."/>
            <person name="Tsai C.-F."/>
            <person name="Young C.-C."/>
        </authorList>
    </citation>
    <scope>NUCLEOTIDE SEQUENCE [LARGE SCALE GENOMIC DNA]</scope>
    <source>
        <strain evidence="3 4">CC-CFT486</strain>
    </source>
</reference>
<dbReference type="InterPro" id="IPR010273">
    <property type="entry name" value="DUF881"/>
</dbReference>
<comment type="similarity">
    <text evidence="1">Belongs to the UPF0749 family.</text>
</comment>
<dbReference type="Proteomes" id="UP000321571">
    <property type="component" value="Unassembled WGS sequence"/>
</dbReference>
<dbReference type="PANTHER" id="PTHR37313">
    <property type="entry name" value="UPF0749 PROTEIN RV1825"/>
    <property type="match status" value="1"/>
</dbReference>
<dbReference type="Gene3D" id="3.30.70.1880">
    <property type="entry name" value="Protein of unknown function DUF881"/>
    <property type="match status" value="1"/>
</dbReference>
<evidence type="ECO:0000313" key="3">
    <source>
        <dbReference type="EMBL" id="TXL63054.1"/>
    </source>
</evidence>
<protein>
    <submittedName>
        <fullName evidence="3">DUF881 domain-containing protein</fullName>
    </submittedName>
</protein>
<feature type="coiled-coil region" evidence="2">
    <location>
        <begin position="66"/>
        <end position="96"/>
    </location>
</feature>
<evidence type="ECO:0000256" key="2">
    <source>
        <dbReference type="SAM" id="Coils"/>
    </source>
</evidence>
<dbReference type="AlphaFoldDB" id="A0A5C8NMH3"/>
<dbReference type="Pfam" id="PF05949">
    <property type="entry name" value="DUF881"/>
    <property type="match status" value="1"/>
</dbReference>